<dbReference type="AlphaFoldDB" id="A0A8H6FEV7"/>
<evidence type="ECO:0000313" key="1">
    <source>
        <dbReference type="EMBL" id="KAF6225546.1"/>
    </source>
</evidence>
<dbReference type="Proteomes" id="UP000593566">
    <property type="component" value="Unassembled WGS sequence"/>
</dbReference>
<protein>
    <submittedName>
        <fullName evidence="1">Uncharacterized protein</fullName>
    </submittedName>
</protein>
<reference evidence="1 2" key="1">
    <citation type="journal article" date="2020" name="Genomics">
        <title>Complete, high-quality genomes from long-read metagenomic sequencing of two wolf lichen thalli reveals enigmatic genome architecture.</title>
        <authorList>
            <person name="McKenzie S.K."/>
            <person name="Walston R.F."/>
            <person name="Allen J.L."/>
        </authorList>
    </citation>
    <scope>NUCLEOTIDE SEQUENCE [LARGE SCALE GENOMIC DNA]</scope>
    <source>
        <strain evidence="1">WasteWater1</strain>
    </source>
</reference>
<dbReference type="GeneID" id="59337941"/>
<organism evidence="1 2">
    <name type="scientific">Letharia lupina</name>
    <dbReference type="NCBI Taxonomy" id="560253"/>
    <lineage>
        <taxon>Eukaryota</taxon>
        <taxon>Fungi</taxon>
        <taxon>Dikarya</taxon>
        <taxon>Ascomycota</taxon>
        <taxon>Pezizomycotina</taxon>
        <taxon>Lecanoromycetes</taxon>
        <taxon>OSLEUM clade</taxon>
        <taxon>Lecanoromycetidae</taxon>
        <taxon>Lecanorales</taxon>
        <taxon>Lecanorineae</taxon>
        <taxon>Parmeliaceae</taxon>
        <taxon>Letharia</taxon>
    </lineage>
</organism>
<name>A0A8H6FEV7_9LECA</name>
<dbReference type="RefSeq" id="XP_037154255.1">
    <property type="nucleotide sequence ID" value="XM_037300407.1"/>
</dbReference>
<gene>
    <name evidence="1" type="ORF">HO133_009546</name>
</gene>
<proteinExistence type="predicted"/>
<accession>A0A8H6FEV7</accession>
<sequence length="191" mass="21423">MPFRVPARLTVLQTFKYSFADPAKAPLAKALNFNPFMIRSGLISHSATTLRKIVMLAHPNDLAPPFMGSLREFSALTELRTNHSCLVGEDFYRPTLSQILPYSLRRLVLDGQKRSMLNEVNVDPIDFAVRAAVDAEAGWGLPRTWPIEELVFTGYEEFVKDYLMTSAEEVSLVVKFLTGDELDQTSLASSH</sequence>
<comment type="caution">
    <text evidence="1">The sequence shown here is derived from an EMBL/GenBank/DDBJ whole genome shotgun (WGS) entry which is preliminary data.</text>
</comment>
<keyword evidence="2" id="KW-1185">Reference proteome</keyword>
<evidence type="ECO:0000313" key="2">
    <source>
        <dbReference type="Proteomes" id="UP000593566"/>
    </source>
</evidence>
<dbReference type="EMBL" id="JACCJB010000007">
    <property type="protein sequence ID" value="KAF6225546.1"/>
    <property type="molecule type" value="Genomic_DNA"/>
</dbReference>